<sequence length="77" mass="8657">ENAQSTELKTYLAGQLARAFAIFNVDEVVVFNESGTLRNSDNILQGESSRKKKQPKNISSDPNIFLARILQYLETPQ</sequence>
<dbReference type="InterPro" id="IPR029026">
    <property type="entry name" value="tRNA_m1G_MTases_N"/>
</dbReference>
<dbReference type="SUPFAM" id="SSF75217">
    <property type="entry name" value="alpha/beta knot"/>
    <property type="match status" value="1"/>
</dbReference>
<dbReference type="AlphaFoldDB" id="A0A9N9IGZ8"/>
<name>A0A9N9IGZ8_9GLOM</name>
<keyword evidence="3" id="KW-1185">Reference proteome</keyword>
<evidence type="ECO:0000313" key="2">
    <source>
        <dbReference type="EMBL" id="CAG8736762.1"/>
    </source>
</evidence>
<proteinExistence type="inferred from homology"/>
<dbReference type="Proteomes" id="UP000789396">
    <property type="component" value="Unassembled WGS sequence"/>
</dbReference>
<comment type="similarity">
    <text evidence="1">Belongs to the class IV-like SAM-binding methyltransferase superfamily.</text>
</comment>
<reference evidence="2" key="1">
    <citation type="submission" date="2021-06" db="EMBL/GenBank/DDBJ databases">
        <authorList>
            <person name="Kallberg Y."/>
            <person name="Tangrot J."/>
            <person name="Rosling A."/>
        </authorList>
    </citation>
    <scope>NUCLEOTIDE SEQUENCE</scope>
    <source>
        <strain evidence="2">IN212</strain>
    </source>
</reference>
<dbReference type="InterPro" id="IPR029028">
    <property type="entry name" value="Alpha/beta_knot_MTases"/>
</dbReference>
<comment type="caution">
    <text evidence="2">The sequence shown here is derived from an EMBL/GenBank/DDBJ whole genome shotgun (WGS) entry which is preliminary data.</text>
</comment>
<accession>A0A9N9IGZ8</accession>
<gene>
    <name evidence="2" type="ORF">RFULGI_LOCUS12545</name>
</gene>
<protein>
    <submittedName>
        <fullName evidence="2">8041_t:CDS:1</fullName>
    </submittedName>
</protein>
<feature type="non-terminal residue" evidence="2">
    <location>
        <position position="1"/>
    </location>
</feature>
<dbReference type="Gene3D" id="3.40.1280.10">
    <property type="match status" value="1"/>
</dbReference>
<dbReference type="PANTHER" id="PTHR12150:SF13">
    <property type="entry name" value="METHYLTRANSFERASE C9ORF114-RELATED"/>
    <property type="match status" value="1"/>
</dbReference>
<dbReference type="Pfam" id="PF02598">
    <property type="entry name" value="Methyltrn_RNA_3"/>
    <property type="match status" value="1"/>
</dbReference>
<evidence type="ECO:0000256" key="1">
    <source>
        <dbReference type="ARBA" id="ARBA00009841"/>
    </source>
</evidence>
<evidence type="ECO:0000313" key="3">
    <source>
        <dbReference type="Proteomes" id="UP000789396"/>
    </source>
</evidence>
<dbReference type="OrthoDB" id="361029at2759"/>
<dbReference type="InterPro" id="IPR003750">
    <property type="entry name" value="Put_MeTrfase-C9orf114-like"/>
</dbReference>
<dbReference type="EMBL" id="CAJVPZ010030428">
    <property type="protein sequence ID" value="CAG8736762.1"/>
    <property type="molecule type" value="Genomic_DNA"/>
</dbReference>
<dbReference type="PANTHER" id="PTHR12150">
    <property type="entry name" value="CLASS IV SAM-BINDING METHYLTRANSFERASE-RELATED"/>
    <property type="match status" value="1"/>
</dbReference>
<organism evidence="2 3">
    <name type="scientific">Racocetra fulgida</name>
    <dbReference type="NCBI Taxonomy" id="60492"/>
    <lineage>
        <taxon>Eukaryota</taxon>
        <taxon>Fungi</taxon>
        <taxon>Fungi incertae sedis</taxon>
        <taxon>Mucoromycota</taxon>
        <taxon>Glomeromycotina</taxon>
        <taxon>Glomeromycetes</taxon>
        <taxon>Diversisporales</taxon>
        <taxon>Gigasporaceae</taxon>
        <taxon>Racocetra</taxon>
    </lineage>
</organism>